<dbReference type="GO" id="GO:0016787">
    <property type="term" value="F:hydrolase activity"/>
    <property type="evidence" value="ECO:0007669"/>
    <property type="project" value="UniProtKB-KW"/>
</dbReference>
<sequence>MSKWLDNAIFYEIYPQSFKDSNSDGIGDIQGIIQKLDYISELGCNAIWLNPCFTSPFYDAGYDVEDYFSVAPRYGTNEDLKELFEKAHEKNMHVILDLVPGHTSVRHPWFKESMKTTENEYTNRYVWTDDIWKDFKDIKGIAGNIRGMSDRNGCCAVNFLSMQPALNYGFANPQESWQFSTSSKEAIATREAMKEVMSFWLEMGCDGFRVDMAGSLVKNDTDSKETIKLWQNFRSFLDKKFPKAVLISEWGEPEKSLAGGFHMDFLLHFGTSNYMDLFRSENPYFSKEGKGDISKFAKKYVENYKLTNGKGLMCIPSGNHDMPRIAHKLDEEEIKIAFAFLLTMPGAPFIYYGDEIGMKYLENIISVEGGYARTGARTPMQWDNTVNAGFSTAQKEKLYIMQDPSEDRPTVKNQMETESSLYNEVKKLTKLRLQNEPLCSNAGIEFLYAEENAYPFVYKRTGKEESILVVLNPSKEKVACEISENLKCEVIYSNNGEAVIDNKIITAPACSASIFKILK</sequence>
<evidence type="ECO:0000313" key="4">
    <source>
        <dbReference type="Proteomes" id="UP001623592"/>
    </source>
</evidence>
<evidence type="ECO:0000259" key="2">
    <source>
        <dbReference type="SMART" id="SM00642"/>
    </source>
</evidence>
<dbReference type="SUPFAM" id="SSF51445">
    <property type="entry name" value="(Trans)glycosidases"/>
    <property type="match status" value="1"/>
</dbReference>
<comment type="caution">
    <text evidence="3">The sequence shown here is derived from an EMBL/GenBank/DDBJ whole genome shotgun (WGS) entry which is preliminary data.</text>
</comment>
<gene>
    <name evidence="3" type="ORF">ACJDT4_10850</name>
</gene>
<dbReference type="Gene3D" id="3.20.20.80">
    <property type="entry name" value="Glycosidases"/>
    <property type="match status" value="2"/>
</dbReference>
<evidence type="ECO:0000256" key="1">
    <source>
        <dbReference type="ARBA" id="ARBA00008061"/>
    </source>
</evidence>
<dbReference type="InterPro" id="IPR017853">
    <property type="entry name" value="GH"/>
</dbReference>
<dbReference type="PANTHER" id="PTHR10357">
    <property type="entry name" value="ALPHA-AMYLASE FAMILY MEMBER"/>
    <property type="match status" value="1"/>
</dbReference>
<dbReference type="Gene3D" id="2.60.40.1180">
    <property type="entry name" value="Golgi alpha-mannosidase II"/>
    <property type="match status" value="1"/>
</dbReference>
<dbReference type="Proteomes" id="UP001623592">
    <property type="component" value="Unassembled WGS sequence"/>
</dbReference>
<dbReference type="RefSeq" id="WP_406787581.1">
    <property type="nucleotide sequence ID" value="NZ_JBJIAA010000008.1"/>
</dbReference>
<comment type="similarity">
    <text evidence="1">Belongs to the glycosyl hydrolase 13 family.</text>
</comment>
<dbReference type="CDD" id="cd11348">
    <property type="entry name" value="AmyAc_2"/>
    <property type="match status" value="1"/>
</dbReference>
<dbReference type="SMART" id="SM00642">
    <property type="entry name" value="Aamy"/>
    <property type="match status" value="1"/>
</dbReference>
<keyword evidence="4" id="KW-1185">Reference proteome</keyword>
<evidence type="ECO:0000313" key="3">
    <source>
        <dbReference type="EMBL" id="MFL0250920.1"/>
    </source>
</evidence>
<organism evidence="3 4">
    <name type="scientific">Clostridium neuense</name>
    <dbReference type="NCBI Taxonomy" id="1728934"/>
    <lineage>
        <taxon>Bacteria</taxon>
        <taxon>Bacillati</taxon>
        <taxon>Bacillota</taxon>
        <taxon>Clostridia</taxon>
        <taxon>Eubacteriales</taxon>
        <taxon>Clostridiaceae</taxon>
        <taxon>Clostridium</taxon>
    </lineage>
</organism>
<dbReference type="InterPro" id="IPR013780">
    <property type="entry name" value="Glyco_hydro_b"/>
</dbReference>
<dbReference type="PANTHER" id="PTHR10357:SF179">
    <property type="entry name" value="NEUTRAL AND BASIC AMINO ACID TRANSPORT PROTEIN RBAT"/>
    <property type="match status" value="1"/>
</dbReference>
<dbReference type="Gene3D" id="3.90.400.10">
    <property type="entry name" value="Oligo-1,6-glucosidase, Domain 2"/>
    <property type="match status" value="1"/>
</dbReference>
<dbReference type="SUPFAM" id="SSF51011">
    <property type="entry name" value="Glycosyl hydrolase domain"/>
    <property type="match status" value="1"/>
</dbReference>
<feature type="domain" description="Glycosyl hydrolase family 13 catalytic" evidence="2">
    <location>
        <begin position="12"/>
        <end position="432"/>
    </location>
</feature>
<keyword evidence="3" id="KW-0378">Hydrolase</keyword>
<name>A0ABW8TG08_9CLOT</name>
<accession>A0ABW8TG08</accession>
<proteinExistence type="inferred from homology"/>
<dbReference type="InterPro" id="IPR045857">
    <property type="entry name" value="O16G_dom_2"/>
</dbReference>
<dbReference type="EMBL" id="JBJIAA010000008">
    <property type="protein sequence ID" value="MFL0250920.1"/>
    <property type="molecule type" value="Genomic_DNA"/>
</dbReference>
<dbReference type="Pfam" id="PF00128">
    <property type="entry name" value="Alpha-amylase"/>
    <property type="match status" value="1"/>
</dbReference>
<dbReference type="InterPro" id="IPR006047">
    <property type="entry name" value="GH13_cat_dom"/>
</dbReference>
<protein>
    <submittedName>
        <fullName evidence="3">Alpha-amylase family glycosyl hydrolase</fullName>
    </submittedName>
</protein>
<reference evidence="3 4" key="1">
    <citation type="submission" date="2024-11" db="EMBL/GenBank/DDBJ databases">
        <authorList>
            <person name="Heng Y.C."/>
            <person name="Lim A.C.H."/>
            <person name="Lee J.K.Y."/>
            <person name="Kittelmann S."/>
        </authorList>
    </citation>
    <scope>NUCLEOTIDE SEQUENCE [LARGE SCALE GENOMIC DNA]</scope>
    <source>
        <strain evidence="3 4">WILCCON 0114</strain>
    </source>
</reference>